<evidence type="ECO:0000313" key="2">
    <source>
        <dbReference type="Proteomes" id="UP000735302"/>
    </source>
</evidence>
<reference evidence="1 2" key="1">
    <citation type="journal article" date="2021" name="Elife">
        <title>Chloroplast acquisition without the gene transfer in kleptoplastic sea slugs, Plakobranchus ocellatus.</title>
        <authorList>
            <person name="Maeda T."/>
            <person name="Takahashi S."/>
            <person name="Yoshida T."/>
            <person name="Shimamura S."/>
            <person name="Takaki Y."/>
            <person name="Nagai Y."/>
            <person name="Toyoda A."/>
            <person name="Suzuki Y."/>
            <person name="Arimoto A."/>
            <person name="Ishii H."/>
            <person name="Satoh N."/>
            <person name="Nishiyama T."/>
            <person name="Hasebe M."/>
            <person name="Maruyama T."/>
            <person name="Minagawa J."/>
            <person name="Obokata J."/>
            <person name="Shigenobu S."/>
        </authorList>
    </citation>
    <scope>NUCLEOTIDE SEQUENCE [LARGE SCALE GENOMIC DNA]</scope>
</reference>
<evidence type="ECO:0008006" key="3">
    <source>
        <dbReference type="Google" id="ProtNLM"/>
    </source>
</evidence>
<comment type="caution">
    <text evidence="1">The sequence shown here is derived from an EMBL/GenBank/DDBJ whole genome shotgun (WGS) entry which is preliminary data.</text>
</comment>
<name>A0AAV3ZA88_9GAST</name>
<organism evidence="1 2">
    <name type="scientific">Plakobranchus ocellatus</name>
    <dbReference type="NCBI Taxonomy" id="259542"/>
    <lineage>
        <taxon>Eukaryota</taxon>
        <taxon>Metazoa</taxon>
        <taxon>Spiralia</taxon>
        <taxon>Lophotrochozoa</taxon>
        <taxon>Mollusca</taxon>
        <taxon>Gastropoda</taxon>
        <taxon>Heterobranchia</taxon>
        <taxon>Euthyneura</taxon>
        <taxon>Panpulmonata</taxon>
        <taxon>Sacoglossa</taxon>
        <taxon>Placobranchoidea</taxon>
        <taxon>Plakobranchidae</taxon>
        <taxon>Plakobranchus</taxon>
    </lineage>
</organism>
<dbReference type="EMBL" id="BLXT01002298">
    <property type="protein sequence ID" value="GFN92850.1"/>
    <property type="molecule type" value="Genomic_DNA"/>
</dbReference>
<dbReference type="Proteomes" id="UP000735302">
    <property type="component" value="Unassembled WGS sequence"/>
</dbReference>
<keyword evidence="2" id="KW-1185">Reference proteome</keyword>
<sequence length="73" mass="8550">MGPQWQHSVPRALRTETNFQTNVSGKHRVDIYSTTLQVRISLNGIYMYDLTDTYGKYNLSALYRQMDNINIYS</sequence>
<accession>A0AAV3ZA88</accession>
<dbReference type="AlphaFoldDB" id="A0AAV3ZA88"/>
<evidence type="ECO:0000313" key="1">
    <source>
        <dbReference type="EMBL" id="GFN92850.1"/>
    </source>
</evidence>
<protein>
    <recommendedName>
        <fullName evidence="3">Galectin</fullName>
    </recommendedName>
</protein>
<gene>
    <name evidence="1" type="ORF">PoB_001935600</name>
</gene>
<proteinExistence type="predicted"/>